<accession>A0ABR3NL84</accession>
<dbReference type="EMBL" id="JAYMGO010000003">
    <property type="protein sequence ID" value="KAL1277527.1"/>
    <property type="molecule type" value="Genomic_DNA"/>
</dbReference>
<keyword evidence="1" id="KW-0175">Coiled coil</keyword>
<evidence type="ECO:0000256" key="1">
    <source>
        <dbReference type="SAM" id="Coils"/>
    </source>
</evidence>
<dbReference type="Pfam" id="PF05380">
    <property type="entry name" value="Peptidase_A17"/>
    <property type="match status" value="1"/>
</dbReference>
<gene>
    <name evidence="5" type="ORF">QQF64_024200</name>
</gene>
<name>A0ABR3NL84_9TELE</name>
<dbReference type="InterPro" id="IPR008042">
    <property type="entry name" value="Retrotrans_Pao"/>
</dbReference>
<reference evidence="5 6" key="1">
    <citation type="submission" date="2023-09" db="EMBL/GenBank/DDBJ databases">
        <authorList>
            <person name="Wang M."/>
        </authorList>
    </citation>
    <scope>NUCLEOTIDE SEQUENCE [LARGE SCALE GENOMIC DNA]</scope>
    <source>
        <strain evidence="5">GT-2023</strain>
        <tissue evidence="5">Liver</tissue>
    </source>
</reference>
<feature type="domain" description="CxC3 like cysteine cluster" evidence="4">
    <location>
        <begin position="1918"/>
        <end position="2018"/>
    </location>
</feature>
<feature type="domain" description="Integrase zinc-binding" evidence="3">
    <location>
        <begin position="1497"/>
        <end position="1549"/>
    </location>
</feature>
<dbReference type="InterPro" id="IPR040564">
    <property type="entry name" value="CxC3-like"/>
</dbReference>
<dbReference type="InterPro" id="IPR040521">
    <property type="entry name" value="KDZ"/>
</dbReference>
<dbReference type="Pfam" id="PF03564">
    <property type="entry name" value="DUF1759"/>
    <property type="match status" value="1"/>
</dbReference>
<feature type="coiled-coil region" evidence="1">
    <location>
        <begin position="266"/>
        <end position="333"/>
    </location>
</feature>
<evidence type="ECO:0000313" key="6">
    <source>
        <dbReference type="Proteomes" id="UP001558613"/>
    </source>
</evidence>
<dbReference type="Pfam" id="PF17921">
    <property type="entry name" value="Integrase_H2C2"/>
    <property type="match status" value="1"/>
</dbReference>
<dbReference type="Gene3D" id="1.10.340.70">
    <property type="match status" value="1"/>
</dbReference>
<evidence type="ECO:0000313" key="5">
    <source>
        <dbReference type="EMBL" id="KAL1277527.1"/>
    </source>
</evidence>
<feature type="region of interest" description="Disordered" evidence="2">
    <location>
        <begin position="1750"/>
        <end position="1772"/>
    </location>
</feature>
<dbReference type="PANTHER" id="PTHR47331:SF5">
    <property type="entry name" value="RIBONUCLEASE H"/>
    <property type="match status" value="1"/>
</dbReference>
<feature type="coiled-coil region" evidence="1">
    <location>
        <begin position="2259"/>
        <end position="2289"/>
    </location>
</feature>
<dbReference type="Pfam" id="PF18804">
    <property type="entry name" value="CxC3"/>
    <property type="match status" value="1"/>
</dbReference>
<dbReference type="Proteomes" id="UP001558613">
    <property type="component" value="Unassembled WGS sequence"/>
</dbReference>
<dbReference type="Pfam" id="PF18758">
    <property type="entry name" value="KDZ"/>
    <property type="match status" value="2"/>
</dbReference>
<dbReference type="PANTHER" id="PTHR47331">
    <property type="entry name" value="PHD-TYPE DOMAIN-CONTAINING PROTEIN"/>
    <property type="match status" value="1"/>
</dbReference>
<dbReference type="InterPro" id="IPR005312">
    <property type="entry name" value="DUF1759"/>
</dbReference>
<evidence type="ECO:0000259" key="3">
    <source>
        <dbReference type="Pfam" id="PF17921"/>
    </source>
</evidence>
<sequence>MLGVNGACTPRKRHKLLRYSHRVRTDGRFQRDDGAWIAVLRNRRDGLRNRDAVVSKFAMEMDTEERESESLLQTETEGEKDIKGAVKRKDKNTSELLCQVQDSAELPRRSERPHIPTEKMLAYQKEECCKKEKRLTTLYEQWKLDARKARQDLKTDISDKQLAEIADSLEDKKNCIMKIFSEIREYVTPAADLRRQIDACEAVTSDIVKIVFERIAAIDGEFDAERERGRLHRLLAHSYARSIYGSSASQMSVTSQSGSSCTTSKRADAAAELAAKEAEYKMMQMERQQKEKLRTLEEQHRKELETQKYELERLKVEKDIEVARARVKSYDEEIKQETTSQSIQNDQRQKAEMSHQQCNFVQSTPISEVSHLAQAVQDSIAINRLPIPEPTVFNGDSIQYVDWKASFMSLIDKKGISAADKLYYLKKYVSGSAHKYLEGTFYRNDEEAYKDAWDKLNQRYGQPFIIQRAFREKLFKWPKIQSKDAEGLRTFSDFLNACLQAIPHVKGLEILNDCEENQKLVQKLPDWAASRWNRQVTTALMDGKEFPSFHDFVNFMSTEAEIMCNPITSLHALHSCESPNERRMSKETKRNKAVVFKTQTSVNNDRQTTVKGQLKAQCMLCQDDHHQLCKCMKFMEKSLNERREYVKDNRLCYGCLGSGHCVKECRRRHTCEVCKLRHPTSLHDYNYDKDRNGERPLPMVSNVHALQSETTNAMSLNITSEGHSVITSMIVPVWVSSVKNPYNEQLVYALLDTQSDTTFIDEDTSNALQADSHPVKLKLTTMVGDNEIIKSKRVSDLRVRGYSSSVHISLPPVYTKECIPVNYDHIPTRETAMNWSHLRVIADEMPPLLSCEVGLLLGYNCPRVLAPRQVILGKEEEPYAILTDLGWSIVGCSSPSFNESEGFSLCHRIATKEIPALTPLDAVRMLESDFKDVTADDKTVSQEDIMFLDTLKEGIRKNAQGHYEMPLPFKQRPCLPDNRELALVRLNHLDKKFCKNEKYKTDYITYMKNIIGRGAQFITRDFYVDDGVTSVETVEEAIQLTKEARELCAKGGLRLHKFISNDNTVLQSIPASEHAVNFETKDLTFNDMPLERALGIHWNIQSDSFRFHLPLKGQSTTRRGILSTVASIFDPLGFVAPYVLNGKRILQEMCRQGTGWDDLLSPELSPRWERWQNDFVNLEKVNIPRCYVPADFGKIVKTEIHHFSDASNCGYGQCSYLRMVNENDEIHCSFLIGKARVSPSKIITIPRLELTAAVVSVRMSNMLREELNLTNVNEFFWTDSKVVLGYINNDARRFHTFVANRVQKIRQSTAPKQWLYVPTDENPADNASRGRTINELLSSNWFSGPSFLWEKEIITSDVVPDLPVGDPEVKKIQTLQTKTMESKDLVDQLSKFSSWSKMIKAIARLMRRCKKDKTKSPASVSEQEDAKCWILKGVQRQVYQKEFHVLSQGKLLPSHNKLHHLDAFIDKDGMIKVGGRLGHSSYTHSFKHPLILPKEHHVTKLIIAHCHESVKHQGKGFTINDIRSSGYWIPGINRAVTSYIRNCVTCRRLRRSAEGQRMSDLPSERVEPSPPFVYCGMDCFGPFMTKEGRKHQKRNFLIGDVVMDIDETLPRSEWRLGRIIETVLSPDGLQKIANKAARNISKVSAIIRTGSATVSKDRSSCSGEFNSAQLQVKQHSAIHRDFPLEQLMVLDNLVEHQELKDELQSLDEFLGELQAAAAPPPPPPPVKAVKPRVLWRKRDIDGNIVHARPRSSRIQSKKNDHIRNTDPPISAPETGCEVAFATETFEGFLQDLQHSLIDSSDDEASSTSKDPLLASSDWSMRQRLSSEKWRAERPRLVNIAAAQENVARHICQQCGGNPAVVRCSDCRPRPFFCAECDISMHTRHVLHNRDAMTAGFYQPLPPTMVVVDKALCHCERLVPVEIPDRICGCSPELLRVSSGKTVSVITMNGRYDLSMPELNCEACQATWAAGVADLNQSDYWPATLHFATIYATDVFYSFEEMKMAAPGLSCQAFLRMLDQRTVRFGRTGKISADSFQRSFFEWEAVRYEIDNICKEEPFMCPACTPNMLAVSVDGNRKHYRFKNAARSEEQAIFEGVFIANDEEVTRFVDYIHNTSKHVSGRGVCGGEWSAARETSQRSASKVDEEGLELAVCRHGVLLCALNIIANSCPELQHLLKMKPFLSVFHAKAHEFKCEVKWSGAYQDGAGLTLGEEVEQCNAFLSRIAVTTKHMSKAGRTDMLTLMAMRWNQQKFNNLAISLSQRYQKATKALQSQLQNLETMKGELAVTERQLEDWVSDVKEWGDATTTTTTKNDVDALASRIEVLVASIKRRSQRLYKDTDGNKGRARMRRKIREEKGILTSVVEKYNKIVPNTETLCLETILSGDTAWPWQLTRSDSVDLKTKRRAFDIIMSVRRLQEEQKILVAEMDNHWKYLSARANSLRELSCLFASDTLKNSPFGLSEEGLKGLQSIILRKQHKIRNMRKLARDCYLEVLSGGEDINFLKKASADVCDTDYEVSDDDL</sequence>
<comment type="caution">
    <text evidence="5">The sequence shown here is derived from an EMBL/GenBank/DDBJ whole genome shotgun (WGS) entry which is preliminary data.</text>
</comment>
<protein>
    <submittedName>
        <fullName evidence="5">Uncharacterized protein</fullName>
    </submittedName>
</protein>
<evidence type="ECO:0000259" key="4">
    <source>
        <dbReference type="Pfam" id="PF18804"/>
    </source>
</evidence>
<dbReference type="CDD" id="cd19757">
    <property type="entry name" value="Bbox1"/>
    <property type="match status" value="1"/>
</dbReference>
<keyword evidence="6" id="KW-1185">Reference proteome</keyword>
<feature type="region of interest" description="Disordered" evidence="2">
    <location>
        <begin position="64"/>
        <end position="86"/>
    </location>
</feature>
<dbReference type="InterPro" id="IPR041588">
    <property type="entry name" value="Integrase_H2C2"/>
</dbReference>
<proteinExistence type="predicted"/>
<organism evidence="5 6">
    <name type="scientific">Cirrhinus molitorella</name>
    <name type="common">mud carp</name>
    <dbReference type="NCBI Taxonomy" id="172907"/>
    <lineage>
        <taxon>Eukaryota</taxon>
        <taxon>Metazoa</taxon>
        <taxon>Chordata</taxon>
        <taxon>Craniata</taxon>
        <taxon>Vertebrata</taxon>
        <taxon>Euteleostomi</taxon>
        <taxon>Actinopterygii</taxon>
        <taxon>Neopterygii</taxon>
        <taxon>Teleostei</taxon>
        <taxon>Ostariophysi</taxon>
        <taxon>Cypriniformes</taxon>
        <taxon>Cyprinidae</taxon>
        <taxon>Labeoninae</taxon>
        <taxon>Labeonini</taxon>
        <taxon>Cirrhinus</taxon>
    </lineage>
</organism>
<evidence type="ECO:0000256" key="2">
    <source>
        <dbReference type="SAM" id="MobiDB-lite"/>
    </source>
</evidence>